<dbReference type="EMBL" id="VTEI01000022">
    <property type="protein sequence ID" value="TYS13249.1"/>
    <property type="molecule type" value="Genomic_DNA"/>
</dbReference>
<dbReference type="RefSeq" id="WP_148942225.1">
    <property type="nucleotide sequence ID" value="NZ_VTEI01000022.1"/>
</dbReference>
<feature type="domain" description="ABC-three component systems C-terminal" evidence="1">
    <location>
        <begin position="260"/>
        <end position="376"/>
    </location>
</feature>
<comment type="caution">
    <text evidence="2">The sequence shown here is derived from an EMBL/GenBank/DDBJ whole genome shotgun (WGS) entry which is preliminary data.</text>
</comment>
<sequence length="383" mass="44581">MNHNAPGQLLGYSMQFPRALYHLLTSEPGDVICVEVLGDVSSEDNKGNIITEEDKSSINGNPVTDRSTDLWKTFYNWLVTIQEGDLKVESSKFILYCNQSGREGIVGRFSKCITIPEVEEALAYAKDKLADIKSDHEIWKYYNYVMNNEELFRSLILKFEHQVGSSSGFDELRLEIKKKIIPEGQREFIIDKLLGWVQKKVMEMISQKKPAKISWEAFNEECQLIFDRARGRELVDFTHGINYTHDLIEEQFKTRPNYLIQLEEIESSGDQMIEAVSDFLRAETNRDKWIETEIIDNEVAVEFEDKLERFWKNQQERIDLLHTDRIEIHKGKLLLNECKLYQVTIRDMSPPASTITGTYHYLANQLVLGWHPRWETIFNKGGV</sequence>
<dbReference type="AlphaFoldDB" id="A0A5D4NHH4"/>
<dbReference type="Pfam" id="PF20283">
    <property type="entry name" value="CTD7"/>
    <property type="match status" value="1"/>
</dbReference>
<dbReference type="Proteomes" id="UP000322267">
    <property type="component" value="Unassembled WGS sequence"/>
</dbReference>
<evidence type="ECO:0000313" key="2">
    <source>
        <dbReference type="EMBL" id="TYS13249.1"/>
    </source>
</evidence>
<evidence type="ECO:0000259" key="1">
    <source>
        <dbReference type="Pfam" id="PF20283"/>
    </source>
</evidence>
<dbReference type="OrthoDB" id="2786695at2"/>
<gene>
    <name evidence="2" type="ORF">FZC78_22015</name>
</gene>
<proteinExistence type="predicted"/>
<name>A0A5D4NHH4_9BACI</name>
<protein>
    <recommendedName>
        <fullName evidence="1">ABC-three component systems C-terminal domain-containing protein</fullName>
    </recommendedName>
</protein>
<organism evidence="2 3">
    <name type="scientific">Rossellomorea vietnamensis</name>
    <dbReference type="NCBI Taxonomy" id="218284"/>
    <lineage>
        <taxon>Bacteria</taxon>
        <taxon>Bacillati</taxon>
        <taxon>Bacillota</taxon>
        <taxon>Bacilli</taxon>
        <taxon>Bacillales</taxon>
        <taxon>Bacillaceae</taxon>
        <taxon>Rossellomorea</taxon>
    </lineage>
</organism>
<dbReference type="InterPro" id="IPR046913">
    <property type="entry name" value="ABC-3C_CTD7"/>
</dbReference>
<evidence type="ECO:0000313" key="3">
    <source>
        <dbReference type="Proteomes" id="UP000322267"/>
    </source>
</evidence>
<accession>A0A5D4NHH4</accession>
<reference evidence="2 3" key="1">
    <citation type="submission" date="2019-08" db="EMBL/GenBank/DDBJ databases">
        <title>Bacillus genomes from the desert of Cuatro Cienegas, Coahuila.</title>
        <authorList>
            <person name="Olmedo-Alvarez G."/>
        </authorList>
    </citation>
    <scope>NUCLEOTIDE SEQUENCE [LARGE SCALE GENOMIC DNA]</scope>
    <source>
        <strain evidence="2 3">CH34_1T</strain>
    </source>
</reference>